<evidence type="ECO:0000256" key="1">
    <source>
        <dbReference type="ARBA" id="ARBA00022499"/>
    </source>
</evidence>
<keyword evidence="4" id="KW-0233">DNA recombination</keyword>
<dbReference type="Pfam" id="PF25561">
    <property type="entry name" value="QRICH1"/>
    <property type="match status" value="1"/>
</dbReference>
<dbReference type="InterPro" id="IPR021893">
    <property type="entry name" value="ZMYM2-like_C"/>
</dbReference>
<dbReference type="InterPro" id="IPR011010">
    <property type="entry name" value="DNA_brk_join_enz"/>
</dbReference>
<evidence type="ECO:0000313" key="8">
    <source>
        <dbReference type="EMBL" id="CAH1253423.1"/>
    </source>
</evidence>
<dbReference type="GO" id="GO:0006310">
    <property type="term" value="P:DNA recombination"/>
    <property type="evidence" value="ECO:0007669"/>
    <property type="project" value="UniProtKB-KW"/>
</dbReference>
<dbReference type="InterPro" id="IPR013762">
    <property type="entry name" value="Integrase-like_cat_sf"/>
</dbReference>
<evidence type="ECO:0000313" key="9">
    <source>
        <dbReference type="Proteomes" id="UP000838412"/>
    </source>
</evidence>
<proteinExistence type="predicted"/>
<organism evidence="8 9">
    <name type="scientific">Branchiostoma lanceolatum</name>
    <name type="common">Common lancelet</name>
    <name type="synonym">Amphioxus lanceolatum</name>
    <dbReference type="NCBI Taxonomy" id="7740"/>
    <lineage>
        <taxon>Eukaryota</taxon>
        <taxon>Metazoa</taxon>
        <taxon>Chordata</taxon>
        <taxon>Cephalochordata</taxon>
        <taxon>Leptocardii</taxon>
        <taxon>Amphioxiformes</taxon>
        <taxon>Branchiostomatidae</taxon>
        <taxon>Branchiostoma</taxon>
    </lineage>
</organism>
<feature type="region of interest" description="Disordered" evidence="5">
    <location>
        <begin position="485"/>
        <end position="516"/>
    </location>
</feature>
<dbReference type="InterPro" id="IPR057926">
    <property type="entry name" value="QRICH1_dom"/>
</dbReference>
<evidence type="ECO:0000256" key="3">
    <source>
        <dbReference type="ARBA" id="ARBA00022843"/>
    </source>
</evidence>
<dbReference type="EMBL" id="OV696687">
    <property type="protein sequence ID" value="CAH1253423.1"/>
    <property type="molecule type" value="Genomic_DNA"/>
</dbReference>
<feature type="compositionally biased region" description="Low complexity" evidence="5">
    <location>
        <begin position="485"/>
        <end position="503"/>
    </location>
</feature>
<feature type="domain" description="QRICH1-like" evidence="7">
    <location>
        <begin position="122"/>
        <end position="232"/>
    </location>
</feature>
<dbReference type="Pfam" id="PF12012">
    <property type="entry name" value="DUF3504"/>
    <property type="match status" value="1"/>
</dbReference>
<gene>
    <name evidence="8" type="primary">ZMYM3</name>
    <name evidence="8" type="ORF">BLAG_LOCUS13211</name>
</gene>
<keyword evidence="2" id="KW-0597">Phosphoprotein</keyword>
<name>A0A8J9ZF18_BRALA</name>
<evidence type="ECO:0000256" key="2">
    <source>
        <dbReference type="ARBA" id="ARBA00022553"/>
    </source>
</evidence>
<dbReference type="GO" id="GO:0015074">
    <property type="term" value="P:DNA integration"/>
    <property type="evidence" value="ECO:0007669"/>
    <property type="project" value="InterPro"/>
</dbReference>
<keyword evidence="3" id="KW-0832">Ubl conjugation</keyword>
<dbReference type="AlphaFoldDB" id="A0A8J9ZF18"/>
<dbReference type="PANTHER" id="PTHR21446">
    <property type="entry name" value="DUF3504 DOMAIN-CONTAINING PROTEIN"/>
    <property type="match status" value="1"/>
</dbReference>
<dbReference type="GO" id="GO:0003677">
    <property type="term" value="F:DNA binding"/>
    <property type="evidence" value="ECO:0007669"/>
    <property type="project" value="InterPro"/>
</dbReference>
<keyword evidence="1" id="KW-1017">Isopeptide bond</keyword>
<evidence type="ECO:0000259" key="7">
    <source>
        <dbReference type="Pfam" id="PF25561"/>
    </source>
</evidence>
<keyword evidence="9" id="KW-1185">Reference proteome</keyword>
<dbReference type="Gene3D" id="1.10.443.10">
    <property type="entry name" value="Intergrase catalytic core"/>
    <property type="match status" value="1"/>
</dbReference>
<accession>A0A8J9ZF18</accession>
<dbReference type="Proteomes" id="UP000838412">
    <property type="component" value="Chromosome 2"/>
</dbReference>
<evidence type="ECO:0000256" key="4">
    <source>
        <dbReference type="ARBA" id="ARBA00023172"/>
    </source>
</evidence>
<dbReference type="OrthoDB" id="10040310at2759"/>
<evidence type="ECO:0000259" key="6">
    <source>
        <dbReference type="Pfam" id="PF12012"/>
    </source>
</evidence>
<dbReference type="InterPro" id="IPR052787">
    <property type="entry name" value="MAVS"/>
</dbReference>
<feature type="domain" description="ZMYM2-like/QRICH1 C-terminal" evidence="6">
    <location>
        <begin position="250"/>
        <end position="377"/>
    </location>
</feature>
<protein>
    <submittedName>
        <fullName evidence="8">ZMYM3 protein</fullName>
    </submittedName>
</protein>
<evidence type="ECO:0000256" key="5">
    <source>
        <dbReference type="SAM" id="MobiDB-lite"/>
    </source>
</evidence>
<reference evidence="8" key="1">
    <citation type="submission" date="2022-01" db="EMBL/GenBank/DDBJ databases">
        <authorList>
            <person name="Braso-Vives M."/>
        </authorList>
    </citation>
    <scope>NUCLEOTIDE SEQUENCE</scope>
</reference>
<dbReference type="SUPFAM" id="SSF56349">
    <property type="entry name" value="DNA breaking-rejoining enzymes"/>
    <property type="match status" value="1"/>
</dbReference>
<dbReference type="PANTHER" id="PTHR21446:SF13">
    <property type="entry name" value="DUF3504 DOMAIN-CONTAINING PROTEIN"/>
    <property type="match status" value="1"/>
</dbReference>
<sequence length="528" mass="58901">MSSFNMFGDEFLEYVGIDVNEFSTQPDPFPNDDVLKAEPAEVITVSDDLLEQLGIASEVFSQPDPFLLETNLSTPPAQPDPFLLETNLSTPPASDRFVPPMTTSAIEEKMKGRIPEATKRTTKWGKDVWDLWARTQNSLRTFESLETGDRFFIIPVDLSSTSAEEMDFWLARFVFEIRRKDGKPYPPRTLYNIVAAIMRHLREDLSRHDMNFLDKADIRFAQFRKALDARMKELTAQGVGTVKRQADPLTTVDEETLWATGTVSTKTATGLSYGVFFYNCKIFGLRGMDEHRHLQAEQFTLGLDQNGRYLQYTGRVSKNVQGGLNHRQVDVKNIRQYAEDANPRCVVNLFATYLNSLPEKQGSFYRRPLANTCPPRCSLQVVGVNKLKTYMKTMCASAGIPMEGRNITNHSGKVTCATQMFAAGFDEQTIMARTGHRSSAVRAYKRPSDALLKNVSNTLQPPKPPSPTKNKVKILKTTAAMAATATTTTTTPPNAATVTSPAAKTPTSNVPSRLSIEHPNGLKITMDF</sequence>